<dbReference type="EMBL" id="CAEZYO010000038">
    <property type="protein sequence ID" value="CAB4735077.1"/>
    <property type="molecule type" value="Genomic_DNA"/>
</dbReference>
<proteinExistence type="predicted"/>
<accession>A0A6J5ZI82</accession>
<dbReference type="PROSITE" id="PS51257">
    <property type="entry name" value="PROKAR_LIPOPROTEIN"/>
    <property type="match status" value="1"/>
</dbReference>
<dbReference type="EMBL" id="CAESAH010000038">
    <property type="protein sequence ID" value="CAB4342304.1"/>
    <property type="molecule type" value="Genomic_DNA"/>
</dbReference>
<name>A0A6J5ZI82_9ZZZZ</name>
<protein>
    <submittedName>
        <fullName evidence="1">Unannotated protein</fullName>
    </submittedName>
</protein>
<evidence type="ECO:0000313" key="3">
    <source>
        <dbReference type="EMBL" id="CAB4828893.1"/>
    </source>
</evidence>
<evidence type="ECO:0000313" key="2">
    <source>
        <dbReference type="EMBL" id="CAB4735077.1"/>
    </source>
</evidence>
<sequence>MDKGFAHRGVVTSLTIGALLMMITACSNSATNSAIPTNRSDRQVLAEVQNKLEAIAPLVKNSPMDLWWISPDGYSIINDNSPGVEAQFSGCVNDDSNYSMWTANAKKMVAAVDRVMASEGFTFDSSKNSSKNLSYSTNFNDSEHYDYIRAYFRGETKAVLSISPDCGSTMQTDNPVMYYSASFGYTNDYQKNYASQAPFLIDLNLKDVIVHIQKSEGDFSLLAVNYRRTGHATIVKRIDGKWTEIWSGQDLISCAIRNKNKIPLSIAPDCY</sequence>
<gene>
    <name evidence="2" type="ORF">UFOPK2731_01112</name>
    <name evidence="3" type="ORF">UFOPK3161_01125</name>
    <name evidence="1" type="ORF">UFOPK3962_01103</name>
    <name evidence="4" type="ORF">UFOPK4427_01083</name>
</gene>
<dbReference type="EMBL" id="CAFABC010000038">
    <property type="protein sequence ID" value="CAB4828893.1"/>
    <property type="molecule type" value="Genomic_DNA"/>
</dbReference>
<reference evidence="1" key="1">
    <citation type="submission" date="2020-05" db="EMBL/GenBank/DDBJ databases">
        <authorList>
            <person name="Chiriac C."/>
            <person name="Salcher M."/>
            <person name="Ghai R."/>
            <person name="Kavagutti S V."/>
        </authorList>
    </citation>
    <scope>NUCLEOTIDE SEQUENCE</scope>
</reference>
<evidence type="ECO:0000313" key="4">
    <source>
        <dbReference type="EMBL" id="CAB5150878.1"/>
    </source>
</evidence>
<dbReference type="AlphaFoldDB" id="A0A6J5ZI82"/>
<dbReference type="EMBL" id="CAFBRY010000037">
    <property type="protein sequence ID" value="CAB5150878.1"/>
    <property type="molecule type" value="Genomic_DNA"/>
</dbReference>
<organism evidence="1">
    <name type="scientific">freshwater metagenome</name>
    <dbReference type="NCBI Taxonomy" id="449393"/>
    <lineage>
        <taxon>unclassified sequences</taxon>
        <taxon>metagenomes</taxon>
        <taxon>ecological metagenomes</taxon>
    </lineage>
</organism>
<evidence type="ECO:0000313" key="1">
    <source>
        <dbReference type="EMBL" id="CAB4342304.1"/>
    </source>
</evidence>